<dbReference type="SUPFAM" id="SSF55961">
    <property type="entry name" value="Bet v1-like"/>
    <property type="match status" value="1"/>
</dbReference>
<evidence type="ECO:0000313" key="1">
    <source>
        <dbReference type="EMBL" id="MBG6084563.1"/>
    </source>
</evidence>
<protein>
    <submittedName>
        <fullName evidence="1">Ligand-binding SRPBCC domain-containing protein</fullName>
    </submittedName>
</protein>
<accession>A0A931DCX9</accession>
<organism evidence="1 2">
    <name type="scientific">Zhihengliuella flava</name>
    <dbReference type="NCBI Taxonomy" id="1285193"/>
    <lineage>
        <taxon>Bacteria</taxon>
        <taxon>Bacillati</taxon>
        <taxon>Actinomycetota</taxon>
        <taxon>Actinomycetes</taxon>
        <taxon>Micrococcales</taxon>
        <taxon>Micrococcaceae</taxon>
        <taxon>Zhihengliuella</taxon>
    </lineage>
</organism>
<sequence>MAVEFRCTTRTSLPAAALFDRSRSVEAHTASMEGSRERAVAGTTSGLLGPGDQVTWRAWHFGVPLRMTSRITAFDAPHAFVDEQVRGPFRSFRHEHWFHEDAHGTTMVDRVRFEAPLGVLGRLAEKVVLARYLRTLIEQRNEHLISGP</sequence>
<comment type="caution">
    <text evidence="1">The sequence shown here is derived from an EMBL/GenBank/DDBJ whole genome shotgun (WGS) entry which is preliminary data.</text>
</comment>
<gene>
    <name evidence="1" type="ORF">IW252_001330</name>
</gene>
<dbReference type="Gene3D" id="3.30.530.20">
    <property type="match status" value="1"/>
</dbReference>
<dbReference type="RefSeq" id="WP_196835858.1">
    <property type="nucleotide sequence ID" value="NZ_JADOTZ010000001.1"/>
</dbReference>
<keyword evidence="2" id="KW-1185">Reference proteome</keyword>
<evidence type="ECO:0000313" key="2">
    <source>
        <dbReference type="Proteomes" id="UP000625033"/>
    </source>
</evidence>
<dbReference type="CDD" id="cd07820">
    <property type="entry name" value="SRPBCC_3"/>
    <property type="match status" value="1"/>
</dbReference>
<dbReference type="EMBL" id="JADOTZ010000001">
    <property type="protein sequence ID" value="MBG6084563.1"/>
    <property type="molecule type" value="Genomic_DNA"/>
</dbReference>
<dbReference type="Proteomes" id="UP000625033">
    <property type="component" value="Unassembled WGS sequence"/>
</dbReference>
<dbReference type="InterPro" id="IPR019587">
    <property type="entry name" value="Polyketide_cyclase/dehydratase"/>
</dbReference>
<proteinExistence type="predicted"/>
<dbReference type="AlphaFoldDB" id="A0A931DCX9"/>
<reference evidence="1" key="1">
    <citation type="submission" date="2020-11" db="EMBL/GenBank/DDBJ databases">
        <title>Sequencing the genomes of 1000 actinobacteria strains.</title>
        <authorList>
            <person name="Klenk H.-P."/>
        </authorList>
    </citation>
    <scope>NUCLEOTIDE SEQUENCE</scope>
    <source>
        <strain evidence="1">DSM 26152</strain>
    </source>
</reference>
<dbReference type="InterPro" id="IPR023393">
    <property type="entry name" value="START-like_dom_sf"/>
</dbReference>
<name>A0A931DCX9_9MICC</name>
<dbReference type="Pfam" id="PF10604">
    <property type="entry name" value="Polyketide_cyc2"/>
    <property type="match status" value="1"/>
</dbReference>